<sequence>KTSRWVYGIVVQKYPQQTFGFPDYKASRHVIGALYARFDVFDYLALLLTTPWEDMWENRIKVLVLFPREMFEEEFYAALPRILNVMYKWRREYWITISADMDVRNDHRYQQLSKAHRLLITSMYNDRKTRASGFMKAKYDLMSSLVLF</sequence>
<name>A0A225VZM8_9STRA</name>
<protein>
    <submittedName>
        <fullName evidence="1">Uncharacterized protein</fullName>
    </submittedName>
</protein>
<feature type="non-terminal residue" evidence="1">
    <location>
        <position position="1"/>
    </location>
</feature>
<dbReference type="EMBL" id="NBNE01002292">
    <property type="protein sequence ID" value="OWZ10896.1"/>
    <property type="molecule type" value="Genomic_DNA"/>
</dbReference>
<proteinExistence type="predicted"/>
<evidence type="ECO:0000313" key="1">
    <source>
        <dbReference type="EMBL" id="OWZ10896.1"/>
    </source>
</evidence>
<evidence type="ECO:0000313" key="2">
    <source>
        <dbReference type="Proteomes" id="UP000198211"/>
    </source>
</evidence>
<accession>A0A225VZM8</accession>
<keyword evidence="2" id="KW-1185">Reference proteome</keyword>
<dbReference type="STRING" id="4795.A0A225VZM8"/>
<reference evidence="2" key="1">
    <citation type="submission" date="2017-03" db="EMBL/GenBank/DDBJ databases">
        <title>Phytopthora megakarya and P. palmivora, two closely related causual agents of cacao black pod achieved similar genome size and gene model numbers by different mechanisms.</title>
        <authorList>
            <person name="Ali S."/>
            <person name="Shao J."/>
            <person name="Larry D.J."/>
            <person name="Kronmiller B."/>
            <person name="Shen D."/>
            <person name="Strem M.D."/>
            <person name="Melnick R.L."/>
            <person name="Guiltinan M.J."/>
            <person name="Tyler B.M."/>
            <person name="Meinhardt L.W."/>
            <person name="Bailey B.A."/>
        </authorList>
    </citation>
    <scope>NUCLEOTIDE SEQUENCE [LARGE SCALE GENOMIC DNA]</scope>
    <source>
        <strain evidence="2">zdho120</strain>
    </source>
</reference>
<comment type="caution">
    <text evidence="1">The sequence shown here is derived from an EMBL/GenBank/DDBJ whole genome shotgun (WGS) entry which is preliminary data.</text>
</comment>
<gene>
    <name evidence="1" type="ORF">PHMEG_00016169</name>
</gene>
<dbReference type="Proteomes" id="UP000198211">
    <property type="component" value="Unassembled WGS sequence"/>
</dbReference>
<dbReference type="AlphaFoldDB" id="A0A225VZM8"/>
<organism evidence="1 2">
    <name type="scientific">Phytophthora megakarya</name>
    <dbReference type="NCBI Taxonomy" id="4795"/>
    <lineage>
        <taxon>Eukaryota</taxon>
        <taxon>Sar</taxon>
        <taxon>Stramenopiles</taxon>
        <taxon>Oomycota</taxon>
        <taxon>Peronosporomycetes</taxon>
        <taxon>Peronosporales</taxon>
        <taxon>Peronosporaceae</taxon>
        <taxon>Phytophthora</taxon>
    </lineage>
</organism>